<dbReference type="InterPro" id="IPR036264">
    <property type="entry name" value="Bact_exopeptidase_dim_dom"/>
</dbReference>
<evidence type="ECO:0000259" key="1">
    <source>
        <dbReference type="Pfam" id="PF07687"/>
    </source>
</evidence>
<dbReference type="InterPro" id="IPR017439">
    <property type="entry name" value="Amidohydrolase"/>
</dbReference>
<sequence>MTQTVDPVATLRDQLVAWRRHLHMNPEVGFEEHETAAYIEGELRKMPGLTVTRPTATSVLAVLKGGQPGRTVLLRADIDALPIEEENTFAFKSRKPGVMHACGHDGHTAILLGVAKLLSEHPEDVPGEVRMIFQHAEEVGPGGAEELVMETDLMRGVDVVTGLHLNSQLPAGLVSVKPGAFMAAPDSLYLTIQGKGGHGAHPEQTVDPIAVGAQVVTNLQHVVSRNVAALDALVVSITYFQSGTTHNVIPDTAVLQGTVRTFDPELRQRAPQLIERVIKGITEAHGATYELKYEFGYRPVINTDWVAAQLKAIALETVGPEHYQDAQPTMGGEDFSAYLEKAPGAYFNVGSGSEPANSRWPHHHPRFTIDEASLETGVRMLHAAALRLTLPE</sequence>
<dbReference type="RefSeq" id="WP_345454063.1">
    <property type="nucleotide sequence ID" value="NZ_BAABRV010000004.1"/>
</dbReference>
<reference evidence="2 3" key="1">
    <citation type="submission" date="2024-02" db="EMBL/GenBank/DDBJ databases">
        <title>Deinococcus aluminii NBRC 112889.</title>
        <authorList>
            <person name="Ichikawa N."/>
            <person name="Katano-Makiyama Y."/>
            <person name="Hidaka K."/>
        </authorList>
    </citation>
    <scope>NUCLEOTIDE SEQUENCE [LARGE SCALE GENOMIC DNA]</scope>
    <source>
        <strain evidence="2 3">NBRC 112889</strain>
    </source>
</reference>
<evidence type="ECO:0000313" key="2">
    <source>
        <dbReference type="EMBL" id="GAA5533567.1"/>
    </source>
</evidence>
<feature type="domain" description="Peptidase M20 dimerisation" evidence="1">
    <location>
        <begin position="189"/>
        <end position="278"/>
    </location>
</feature>
<proteinExistence type="predicted"/>
<comment type="caution">
    <text evidence="2">The sequence shown here is derived from an EMBL/GenBank/DDBJ whole genome shotgun (WGS) entry which is preliminary data.</text>
</comment>
<dbReference type="Proteomes" id="UP001404956">
    <property type="component" value="Unassembled WGS sequence"/>
</dbReference>
<keyword evidence="3" id="KW-1185">Reference proteome</keyword>
<accession>A0ABP9XDZ6</accession>
<evidence type="ECO:0000313" key="3">
    <source>
        <dbReference type="Proteomes" id="UP001404956"/>
    </source>
</evidence>
<dbReference type="Pfam" id="PF01546">
    <property type="entry name" value="Peptidase_M20"/>
    <property type="match status" value="1"/>
</dbReference>
<gene>
    <name evidence="2" type="ORF">Dalu01_01973</name>
</gene>
<dbReference type="PANTHER" id="PTHR11014">
    <property type="entry name" value="PEPTIDASE M20 FAMILY MEMBER"/>
    <property type="match status" value="1"/>
</dbReference>
<dbReference type="PANTHER" id="PTHR11014:SF63">
    <property type="entry name" value="METALLOPEPTIDASE, PUTATIVE (AFU_ORTHOLOGUE AFUA_6G09600)-RELATED"/>
    <property type="match status" value="1"/>
</dbReference>
<dbReference type="InterPro" id="IPR002933">
    <property type="entry name" value="Peptidase_M20"/>
</dbReference>
<dbReference type="SUPFAM" id="SSF55031">
    <property type="entry name" value="Bacterial exopeptidase dimerisation domain"/>
    <property type="match status" value="1"/>
</dbReference>
<dbReference type="Gene3D" id="3.30.70.360">
    <property type="match status" value="1"/>
</dbReference>
<dbReference type="Pfam" id="PF07687">
    <property type="entry name" value="M20_dimer"/>
    <property type="match status" value="1"/>
</dbReference>
<dbReference type="Gene3D" id="3.40.630.10">
    <property type="entry name" value="Zn peptidases"/>
    <property type="match status" value="1"/>
</dbReference>
<name>A0ABP9XDZ6_9DEIO</name>
<organism evidence="2 3">
    <name type="scientific">Deinococcus aluminii</name>
    <dbReference type="NCBI Taxonomy" id="1656885"/>
    <lineage>
        <taxon>Bacteria</taxon>
        <taxon>Thermotogati</taxon>
        <taxon>Deinococcota</taxon>
        <taxon>Deinococci</taxon>
        <taxon>Deinococcales</taxon>
        <taxon>Deinococcaceae</taxon>
        <taxon>Deinococcus</taxon>
    </lineage>
</organism>
<dbReference type="PIRSF" id="PIRSF005962">
    <property type="entry name" value="Pept_M20D_amidohydro"/>
    <property type="match status" value="1"/>
</dbReference>
<dbReference type="NCBIfam" id="TIGR01891">
    <property type="entry name" value="amidohydrolases"/>
    <property type="match status" value="1"/>
</dbReference>
<dbReference type="EMBL" id="BAABRV010000004">
    <property type="protein sequence ID" value="GAA5533567.1"/>
    <property type="molecule type" value="Genomic_DNA"/>
</dbReference>
<protein>
    <submittedName>
        <fullName evidence="2">N-acetyldiaminopimelate deacetylase</fullName>
    </submittedName>
</protein>
<dbReference type="CDD" id="cd08021">
    <property type="entry name" value="M20_Acy1_YhaA-like"/>
    <property type="match status" value="1"/>
</dbReference>
<dbReference type="SUPFAM" id="SSF53187">
    <property type="entry name" value="Zn-dependent exopeptidases"/>
    <property type="match status" value="1"/>
</dbReference>
<dbReference type="InterPro" id="IPR011650">
    <property type="entry name" value="Peptidase_M20_dimer"/>
</dbReference>